<dbReference type="GO" id="GO:0005739">
    <property type="term" value="C:mitochondrion"/>
    <property type="evidence" value="ECO:0007669"/>
    <property type="project" value="TreeGrafter"/>
</dbReference>
<dbReference type="GO" id="GO:0005783">
    <property type="term" value="C:endoplasmic reticulum"/>
    <property type="evidence" value="ECO:0007669"/>
    <property type="project" value="TreeGrafter"/>
</dbReference>
<dbReference type="GO" id="GO:0036149">
    <property type="term" value="P:phosphatidylinositol acyl-chain remodeling"/>
    <property type="evidence" value="ECO:0007669"/>
    <property type="project" value="TreeGrafter"/>
</dbReference>
<feature type="transmembrane region" description="Helical" evidence="4">
    <location>
        <begin position="24"/>
        <end position="42"/>
    </location>
</feature>
<organism evidence="6 7">
    <name type="scientific">Ancylostoma duodenale</name>
    <dbReference type="NCBI Taxonomy" id="51022"/>
    <lineage>
        <taxon>Eukaryota</taxon>
        <taxon>Metazoa</taxon>
        <taxon>Ecdysozoa</taxon>
        <taxon>Nematoda</taxon>
        <taxon>Chromadorea</taxon>
        <taxon>Rhabditida</taxon>
        <taxon>Rhabditina</taxon>
        <taxon>Rhabditomorpha</taxon>
        <taxon>Strongyloidea</taxon>
        <taxon>Ancylostomatidae</taxon>
        <taxon>Ancylostomatinae</taxon>
        <taxon>Ancylostoma</taxon>
    </lineage>
</organism>
<gene>
    <name evidence="6" type="ORF">ANCDUO_14135</name>
</gene>
<feature type="domain" description="Phospholipid/glycerol acyltransferase" evidence="5">
    <location>
        <begin position="90"/>
        <end position="262"/>
    </location>
</feature>
<accession>A0A0C2D0Z0</accession>
<evidence type="ECO:0000256" key="4">
    <source>
        <dbReference type="SAM" id="Phobius"/>
    </source>
</evidence>
<dbReference type="AlphaFoldDB" id="A0A0C2D0Z0"/>
<dbReference type="Pfam" id="PF16076">
    <property type="entry name" value="Acyltransf_C"/>
    <property type="match status" value="1"/>
</dbReference>
<keyword evidence="4" id="KW-0812">Transmembrane</keyword>
<name>A0A0C2D0Z0_9BILA</name>
<dbReference type="EMBL" id="KN736901">
    <property type="protein sequence ID" value="KIH55702.1"/>
    <property type="molecule type" value="Genomic_DNA"/>
</dbReference>
<dbReference type="InterPro" id="IPR002123">
    <property type="entry name" value="Plipid/glycerol_acylTrfase"/>
</dbReference>
<keyword evidence="2 6" id="KW-0808">Transferase</keyword>
<dbReference type="PANTHER" id="PTHR10983:SF73">
    <property type="entry name" value="1-ACYL-SN-GLYCEROL-3-PHOSPHATE ACYLTRANSFERASE EPSILON"/>
    <property type="match status" value="1"/>
</dbReference>
<keyword evidence="3 6" id="KW-0012">Acyltransferase</keyword>
<dbReference type="Proteomes" id="UP000054047">
    <property type="component" value="Unassembled WGS sequence"/>
</dbReference>
<protein>
    <submittedName>
        <fullName evidence="6">Acyltransferase</fullName>
    </submittedName>
</protein>
<sequence>MIISVLAAADQIRAAVPCSLLSFSMVPFATISLGIGAVSWVVPRKTTQFLDNTLYRAYMRLCLFVFENLSGVQLKLYGDVEQLRQKPESALVLANHQSDVDWAVIVMLAQRQGAEGNDAGFRVMVKHVIHYVPLFGWYIFQDGFQLITLLMFVLNCLYYSLGLSQHGYIYVRRFGEFLSAPVLKQLAWLDTIDEKFWLLVFPEGTRYSLKRKENILVSQEFCRRKGIPEFKNVLSPRAGGAFMALENLESLDAVYDVTIAYGQTRLPNRRGLAPNMFEFCCGSPAAKTLSVHVKRYPAEQLHKNSRKELQDWIIQAYYEKDRLLDEFHKTGEFPDPVSVNEPAVSLFRTLPPTLFFAAALVAPFYSPTVRSAYFYTMASFPLLILWLEVKKCA</sequence>
<feature type="transmembrane region" description="Helical" evidence="4">
    <location>
        <begin position="143"/>
        <end position="163"/>
    </location>
</feature>
<keyword evidence="7" id="KW-1185">Reference proteome</keyword>
<keyword evidence="4" id="KW-0472">Membrane</keyword>
<dbReference type="SUPFAM" id="SSF69593">
    <property type="entry name" value="Glycerol-3-phosphate (1)-acyltransferase"/>
    <property type="match status" value="2"/>
</dbReference>
<dbReference type="PANTHER" id="PTHR10983">
    <property type="entry name" value="1-ACYLGLYCEROL-3-PHOSPHATE ACYLTRANSFERASE-RELATED"/>
    <property type="match status" value="1"/>
</dbReference>
<evidence type="ECO:0000259" key="5">
    <source>
        <dbReference type="SMART" id="SM00563"/>
    </source>
</evidence>
<dbReference type="SMART" id="SM00563">
    <property type="entry name" value="PlsC"/>
    <property type="match status" value="1"/>
</dbReference>
<feature type="transmembrane region" description="Helical" evidence="4">
    <location>
        <begin position="372"/>
        <end position="389"/>
    </location>
</feature>
<evidence type="ECO:0000256" key="1">
    <source>
        <dbReference type="ARBA" id="ARBA00008655"/>
    </source>
</evidence>
<evidence type="ECO:0000256" key="2">
    <source>
        <dbReference type="ARBA" id="ARBA00022679"/>
    </source>
</evidence>
<evidence type="ECO:0000256" key="3">
    <source>
        <dbReference type="ARBA" id="ARBA00023315"/>
    </source>
</evidence>
<keyword evidence="4" id="KW-1133">Transmembrane helix</keyword>
<evidence type="ECO:0000313" key="6">
    <source>
        <dbReference type="EMBL" id="KIH55702.1"/>
    </source>
</evidence>
<dbReference type="GO" id="GO:0016746">
    <property type="term" value="F:acyltransferase activity"/>
    <property type="evidence" value="ECO:0007669"/>
    <property type="project" value="UniProtKB-KW"/>
</dbReference>
<feature type="transmembrane region" description="Helical" evidence="4">
    <location>
        <begin position="346"/>
        <end position="366"/>
    </location>
</feature>
<proteinExistence type="inferred from homology"/>
<evidence type="ECO:0000313" key="7">
    <source>
        <dbReference type="Proteomes" id="UP000054047"/>
    </source>
</evidence>
<dbReference type="CDD" id="cd07990">
    <property type="entry name" value="LPLAT_LCLAT1-like"/>
    <property type="match status" value="1"/>
</dbReference>
<dbReference type="InterPro" id="IPR032098">
    <property type="entry name" value="Acyltransf_C"/>
</dbReference>
<comment type="similarity">
    <text evidence="1">Belongs to the 1-acyl-sn-glycerol-3-phosphate acyltransferase family.</text>
</comment>
<dbReference type="Pfam" id="PF01553">
    <property type="entry name" value="Acyltransferase"/>
    <property type="match status" value="1"/>
</dbReference>
<dbReference type="OrthoDB" id="189226at2759"/>
<reference evidence="6 7" key="1">
    <citation type="submission" date="2013-12" db="EMBL/GenBank/DDBJ databases">
        <title>Draft genome of the parsitic nematode Ancylostoma duodenale.</title>
        <authorList>
            <person name="Mitreva M."/>
        </authorList>
    </citation>
    <scope>NUCLEOTIDE SEQUENCE [LARGE SCALE GENOMIC DNA]</scope>
    <source>
        <strain evidence="6 7">Zhejiang</strain>
    </source>
</reference>